<reference evidence="4" key="1">
    <citation type="journal article" date="2023" name="Mol. Phylogenet. Evol.">
        <title>Genome-scale phylogeny and comparative genomics of the fungal order Sordariales.</title>
        <authorList>
            <person name="Hensen N."/>
            <person name="Bonometti L."/>
            <person name="Westerberg I."/>
            <person name="Brannstrom I.O."/>
            <person name="Guillou S."/>
            <person name="Cros-Aarteil S."/>
            <person name="Calhoun S."/>
            <person name="Haridas S."/>
            <person name="Kuo A."/>
            <person name="Mondo S."/>
            <person name="Pangilinan J."/>
            <person name="Riley R."/>
            <person name="LaButti K."/>
            <person name="Andreopoulos B."/>
            <person name="Lipzen A."/>
            <person name="Chen C."/>
            <person name="Yan M."/>
            <person name="Daum C."/>
            <person name="Ng V."/>
            <person name="Clum A."/>
            <person name="Steindorff A."/>
            <person name="Ohm R.A."/>
            <person name="Martin F."/>
            <person name="Silar P."/>
            <person name="Natvig D.O."/>
            <person name="Lalanne C."/>
            <person name="Gautier V."/>
            <person name="Ament-Velasquez S.L."/>
            <person name="Kruys A."/>
            <person name="Hutchinson M.I."/>
            <person name="Powell A.J."/>
            <person name="Barry K."/>
            <person name="Miller A.N."/>
            <person name="Grigoriev I.V."/>
            <person name="Debuchy R."/>
            <person name="Gladieux P."/>
            <person name="Hiltunen Thoren M."/>
            <person name="Johannesson H."/>
        </authorList>
    </citation>
    <scope>NUCLEOTIDE SEQUENCE</scope>
    <source>
        <strain evidence="4">CBS 955.72</strain>
    </source>
</reference>
<dbReference type="SMART" id="SM00248">
    <property type="entry name" value="ANK"/>
    <property type="match status" value="8"/>
</dbReference>
<dbReference type="Gene3D" id="1.25.40.20">
    <property type="entry name" value="Ankyrin repeat-containing domain"/>
    <property type="match status" value="3"/>
</dbReference>
<keyword evidence="2 3" id="KW-0040">ANK repeat</keyword>
<protein>
    <submittedName>
        <fullName evidence="4">Ankyrin repeat-containing domain protein</fullName>
    </submittedName>
</protein>
<dbReference type="PROSITE" id="PS50297">
    <property type="entry name" value="ANK_REP_REGION"/>
    <property type="match status" value="2"/>
</dbReference>
<evidence type="ECO:0000313" key="5">
    <source>
        <dbReference type="Proteomes" id="UP001275084"/>
    </source>
</evidence>
<dbReference type="PANTHER" id="PTHR24166">
    <property type="entry name" value="ROLLING PEBBLES, ISOFORM B"/>
    <property type="match status" value="1"/>
</dbReference>
<reference evidence="4" key="2">
    <citation type="submission" date="2023-06" db="EMBL/GenBank/DDBJ databases">
        <authorList>
            <consortium name="Lawrence Berkeley National Laboratory"/>
            <person name="Haridas S."/>
            <person name="Hensen N."/>
            <person name="Bonometti L."/>
            <person name="Westerberg I."/>
            <person name="Brannstrom I.O."/>
            <person name="Guillou S."/>
            <person name="Cros-Aarteil S."/>
            <person name="Calhoun S."/>
            <person name="Kuo A."/>
            <person name="Mondo S."/>
            <person name="Pangilinan J."/>
            <person name="Riley R."/>
            <person name="Labutti K."/>
            <person name="Andreopoulos B."/>
            <person name="Lipzen A."/>
            <person name="Chen C."/>
            <person name="Yanf M."/>
            <person name="Daum C."/>
            <person name="Ng V."/>
            <person name="Clum A."/>
            <person name="Steindorff A."/>
            <person name="Ohm R."/>
            <person name="Martin F."/>
            <person name="Silar P."/>
            <person name="Natvig D."/>
            <person name="Lalanne C."/>
            <person name="Gautier V."/>
            <person name="Ament-Velasquez S.L."/>
            <person name="Kruys A."/>
            <person name="Hutchinson M.I."/>
            <person name="Powell A.J."/>
            <person name="Barry K."/>
            <person name="Miller A.N."/>
            <person name="Grigoriev I.V."/>
            <person name="Debuchy R."/>
            <person name="Gladieux P."/>
            <person name="Thoren M.H."/>
            <person name="Johannesson H."/>
        </authorList>
    </citation>
    <scope>NUCLEOTIDE SEQUENCE</scope>
    <source>
        <strain evidence="4">CBS 955.72</strain>
    </source>
</reference>
<dbReference type="PANTHER" id="PTHR24166:SF48">
    <property type="entry name" value="PROTEIN VAPYRIN"/>
    <property type="match status" value="1"/>
</dbReference>
<name>A0AAJ0HBH8_9PEZI</name>
<feature type="repeat" description="ANK" evidence="3">
    <location>
        <begin position="234"/>
        <end position="263"/>
    </location>
</feature>
<dbReference type="EMBL" id="JAUIQD010000006">
    <property type="protein sequence ID" value="KAK3346481.1"/>
    <property type="molecule type" value="Genomic_DNA"/>
</dbReference>
<organism evidence="4 5">
    <name type="scientific">Lasiosphaeria hispida</name>
    <dbReference type="NCBI Taxonomy" id="260671"/>
    <lineage>
        <taxon>Eukaryota</taxon>
        <taxon>Fungi</taxon>
        <taxon>Dikarya</taxon>
        <taxon>Ascomycota</taxon>
        <taxon>Pezizomycotina</taxon>
        <taxon>Sordariomycetes</taxon>
        <taxon>Sordariomycetidae</taxon>
        <taxon>Sordariales</taxon>
        <taxon>Lasiosphaeriaceae</taxon>
        <taxon>Lasiosphaeria</taxon>
    </lineage>
</organism>
<dbReference type="SUPFAM" id="SSF48403">
    <property type="entry name" value="Ankyrin repeat"/>
    <property type="match status" value="1"/>
</dbReference>
<keyword evidence="1" id="KW-0677">Repeat</keyword>
<dbReference type="InterPro" id="IPR050889">
    <property type="entry name" value="Dendritic_Spine_Reg/Scaffold"/>
</dbReference>
<evidence type="ECO:0000256" key="1">
    <source>
        <dbReference type="ARBA" id="ARBA00022737"/>
    </source>
</evidence>
<comment type="caution">
    <text evidence="4">The sequence shown here is derived from an EMBL/GenBank/DDBJ whole genome shotgun (WGS) entry which is preliminary data.</text>
</comment>
<dbReference type="InterPro" id="IPR002110">
    <property type="entry name" value="Ankyrin_rpt"/>
</dbReference>
<dbReference type="Pfam" id="PF12796">
    <property type="entry name" value="Ank_2"/>
    <property type="match status" value="3"/>
</dbReference>
<feature type="repeat" description="ANK" evidence="3">
    <location>
        <begin position="166"/>
        <end position="198"/>
    </location>
</feature>
<dbReference type="AlphaFoldDB" id="A0AAJ0HBH8"/>
<sequence>MVALVDLPVELLGLVVDTHVPVRWNSRGGPSCLQLRLVCKLFDKIISRCAFRKLDHYHLIENIGRLHSSAVRWLLVTKVEVGACPWPLTNINVVFLSIRLWKACNQEAGHGQKYLHAACGAVAAHRGHRWVCEQLRSYSANWLSPSLPKPEGDEISAREEAMRAMMSYNGLQVAAYSGDRSLVQTLLEAGADANAQDKTFGSAFYTAAYTGHTDVARLLFEHGASLHGEGYFGTPLEAAARQGHLETTRFLLDSGADMGANDRPTDCLLYASGDGHEDVVQLLLTRNEIDVNAENAIGQTALILAAQNKHRGIARLLLGRPDIKPNVKDSNGYTALFWSSVRGWTDIVQLLLARQDIDADVRRDDGSSPLTEAACRGHEEIVRLLTKRHDVQPNFRDTNHCPLFRAVSNGHERVSQLLLERYDIQLNERGHDDYLGSLLRLAALKRDGDAVVRLLLARGDVYST</sequence>
<evidence type="ECO:0000256" key="2">
    <source>
        <dbReference type="ARBA" id="ARBA00023043"/>
    </source>
</evidence>
<dbReference type="Proteomes" id="UP001275084">
    <property type="component" value="Unassembled WGS sequence"/>
</dbReference>
<evidence type="ECO:0000313" key="4">
    <source>
        <dbReference type="EMBL" id="KAK3346481.1"/>
    </source>
</evidence>
<dbReference type="InterPro" id="IPR036770">
    <property type="entry name" value="Ankyrin_rpt-contain_sf"/>
</dbReference>
<proteinExistence type="predicted"/>
<dbReference type="PROSITE" id="PS50088">
    <property type="entry name" value="ANK_REPEAT"/>
    <property type="match status" value="2"/>
</dbReference>
<keyword evidence="5" id="KW-1185">Reference proteome</keyword>
<gene>
    <name evidence="4" type="ORF">B0T25DRAFT_279339</name>
</gene>
<accession>A0AAJ0HBH8</accession>
<evidence type="ECO:0000256" key="3">
    <source>
        <dbReference type="PROSITE-ProRule" id="PRU00023"/>
    </source>
</evidence>